<evidence type="ECO:0000313" key="5">
    <source>
        <dbReference type="EMBL" id="KAL3689151.1"/>
    </source>
</evidence>
<evidence type="ECO:0000256" key="3">
    <source>
        <dbReference type="SAM" id="MobiDB-lite"/>
    </source>
</evidence>
<protein>
    <recommendedName>
        <fullName evidence="4">BHLH domain-containing protein</fullName>
    </recommendedName>
</protein>
<sequence>MKDSEVVGEVNENINAVGGVLKQTKRKVLAGRLSVFELRMMMILCGENYYSPFAAQETEGNVVVAIDRELPSYAGCDLHGPQSDSLDSGAVRGLEAIGCPNEAGGSLSCSELTYEFGSSEEKEVCREIGSRKRGFGELEEVKSAEFVKRWRSQEELQVEVEDITSCWDASVVADSANSSPPQEEEEEEELSEEEGDEEYEELDESTLELQMLCDDFGFEMTQEKLQQLDSCSTEKDVVEEGGDAGSSGSARKSRRAKIQETMKLLKDAIPGEFCMDSAIVLDETINYVKLLQWQVQALVAQRASLCPTK</sequence>
<dbReference type="EMBL" id="JBJQOH010000004">
    <property type="protein sequence ID" value="KAL3689151.1"/>
    <property type="molecule type" value="Genomic_DNA"/>
</dbReference>
<dbReference type="PANTHER" id="PTHR36066:SF2">
    <property type="entry name" value="TRANSCRIPTION FACTOR BHLH145"/>
    <property type="match status" value="1"/>
</dbReference>
<organism evidence="5 6">
    <name type="scientific">Riccia sorocarpa</name>
    <dbReference type="NCBI Taxonomy" id="122646"/>
    <lineage>
        <taxon>Eukaryota</taxon>
        <taxon>Viridiplantae</taxon>
        <taxon>Streptophyta</taxon>
        <taxon>Embryophyta</taxon>
        <taxon>Marchantiophyta</taxon>
        <taxon>Marchantiopsida</taxon>
        <taxon>Marchantiidae</taxon>
        <taxon>Marchantiales</taxon>
        <taxon>Ricciaceae</taxon>
        <taxon>Riccia</taxon>
    </lineage>
</organism>
<dbReference type="PANTHER" id="PTHR36066">
    <property type="entry name" value="TRANSCRIPTION FACTOR BHLH145"/>
    <property type="match status" value="1"/>
</dbReference>
<dbReference type="InterPro" id="IPR011598">
    <property type="entry name" value="bHLH_dom"/>
</dbReference>
<keyword evidence="6" id="KW-1185">Reference proteome</keyword>
<feature type="domain" description="BHLH" evidence="4">
    <location>
        <begin position="242"/>
        <end position="291"/>
    </location>
</feature>
<comment type="caution">
    <text evidence="5">The sequence shown here is derived from an EMBL/GenBank/DDBJ whole genome shotgun (WGS) entry which is preliminary data.</text>
</comment>
<gene>
    <name evidence="5" type="ORF">R1sor_015460</name>
</gene>
<dbReference type="SUPFAM" id="SSF47459">
    <property type="entry name" value="HLH, helix-loop-helix DNA-binding domain"/>
    <property type="match status" value="1"/>
</dbReference>
<proteinExistence type="predicted"/>
<evidence type="ECO:0000259" key="4">
    <source>
        <dbReference type="PROSITE" id="PS50888"/>
    </source>
</evidence>
<dbReference type="Proteomes" id="UP001633002">
    <property type="component" value="Unassembled WGS sequence"/>
</dbReference>
<keyword evidence="2" id="KW-0804">Transcription</keyword>
<feature type="region of interest" description="Disordered" evidence="3">
    <location>
        <begin position="236"/>
        <end position="255"/>
    </location>
</feature>
<evidence type="ECO:0000313" key="6">
    <source>
        <dbReference type="Proteomes" id="UP001633002"/>
    </source>
</evidence>
<evidence type="ECO:0000256" key="2">
    <source>
        <dbReference type="ARBA" id="ARBA00023163"/>
    </source>
</evidence>
<evidence type="ECO:0000256" key="1">
    <source>
        <dbReference type="ARBA" id="ARBA00023015"/>
    </source>
</evidence>
<feature type="compositionally biased region" description="Acidic residues" evidence="3">
    <location>
        <begin position="182"/>
        <end position="199"/>
    </location>
</feature>
<dbReference type="InterPro" id="IPR036638">
    <property type="entry name" value="HLH_DNA-bd_sf"/>
</dbReference>
<dbReference type="PROSITE" id="PS50888">
    <property type="entry name" value="BHLH"/>
    <property type="match status" value="1"/>
</dbReference>
<accession>A0ABD3HE87</accession>
<dbReference type="InterPro" id="IPR037546">
    <property type="entry name" value="SAC51-like"/>
</dbReference>
<keyword evidence="1" id="KW-0805">Transcription regulation</keyword>
<dbReference type="Gene3D" id="4.10.280.10">
    <property type="entry name" value="Helix-loop-helix DNA-binding domain"/>
    <property type="match status" value="1"/>
</dbReference>
<dbReference type="AlphaFoldDB" id="A0ABD3HE87"/>
<name>A0ABD3HE87_9MARC</name>
<reference evidence="5 6" key="1">
    <citation type="submission" date="2024-09" db="EMBL/GenBank/DDBJ databases">
        <title>Chromosome-scale assembly of Riccia sorocarpa.</title>
        <authorList>
            <person name="Paukszto L."/>
        </authorList>
    </citation>
    <scope>NUCLEOTIDE SEQUENCE [LARGE SCALE GENOMIC DNA]</scope>
    <source>
        <strain evidence="5">LP-2024</strain>
        <tissue evidence="5">Aerial parts of the thallus</tissue>
    </source>
</reference>
<feature type="region of interest" description="Disordered" evidence="3">
    <location>
        <begin position="173"/>
        <end position="199"/>
    </location>
</feature>